<dbReference type="EMBL" id="MNBE01000050">
    <property type="protein sequence ID" value="OKP14905.1"/>
    <property type="molecule type" value="Genomic_DNA"/>
</dbReference>
<keyword evidence="2" id="KW-1185">Reference proteome</keyword>
<gene>
    <name evidence="1" type="ORF">PENSUB_5065</name>
</gene>
<dbReference type="AlphaFoldDB" id="A0A1Q5UQZ6"/>
<sequence length="509" mass="57400">MAISADDGFVWKLTKPGRWERDIDEVEEFYTSLAKAYEGTGRVFFAMTGFISFSVPVQPGSTFFETEERVEQALRNAWTRLRFDHPTIASRVQYDPAHQKYKKTYETFTDSASQRQWLDDTFCVVTERIWGLDWCNLDPPVPDLPTLFLVKPPALDDQTFRADLVLRSHHDIIDGMGTLLLFNNLFSLAADAYEQTDYELPQFGEEWSNLSPPLRVAAGIPAALSPEHEQHMREILKHNASLREGIEIASPPFQQQNTTPGKHQRVAVTLSEDDTARLLEKCRGLGLSITHAYHAAIAHAVRDLQERKESERMVRYISYCLVNERNRCKPPYSTSIHPASVYHSVSGRRLAVDLTVPALGSSNTTPTVNETFLPIAQQIRDYCQDIRDNTDYMKLIPAFWAMSISPYPGPDPPAIPARNETPSASISSMGVLDKVIRHNYGIFSVYNPWVTGEELGTGLGLFLGTWKGRLTLSAAYNDAWHGKEEVLDVLNRCNNIAFQGLGIREAPSF</sequence>
<dbReference type="PANTHER" id="PTHR42034:SF1">
    <property type="entry name" value="CONDENSATION DOMAIN-CONTAINING PROTEIN"/>
    <property type="match status" value="1"/>
</dbReference>
<protein>
    <submittedName>
        <fullName evidence="1">Uncharacterized protein</fullName>
    </submittedName>
</protein>
<reference evidence="1 2" key="1">
    <citation type="submission" date="2016-10" db="EMBL/GenBank/DDBJ databases">
        <title>Genome sequence of the ascomycete fungus Penicillium subrubescens.</title>
        <authorList>
            <person name="De Vries R.P."/>
            <person name="Peng M."/>
            <person name="Dilokpimol A."/>
            <person name="Hilden K."/>
            <person name="Makela M.R."/>
            <person name="Grigoriev I."/>
            <person name="Riley R."/>
            <person name="Granchi Z."/>
        </authorList>
    </citation>
    <scope>NUCLEOTIDE SEQUENCE [LARGE SCALE GENOMIC DNA]</scope>
    <source>
        <strain evidence="1 2">CBS 132785</strain>
    </source>
</reference>
<comment type="caution">
    <text evidence="1">The sequence shown here is derived from an EMBL/GenBank/DDBJ whole genome shotgun (WGS) entry which is preliminary data.</text>
</comment>
<evidence type="ECO:0000313" key="2">
    <source>
        <dbReference type="Proteomes" id="UP000186955"/>
    </source>
</evidence>
<accession>A0A1Q5UQZ6</accession>
<dbReference type="PANTHER" id="PTHR42034">
    <property type="entry name" value="CHROMOSOME 7, WHOLE GENOME SHOTGUN SEQUENCE-RELATED"/>
    <property type="match status" value="1"/>
</dbReference>
<dbReference type="OrthoDB" id="2548233at2759"/>
<dbReference type="InterPro" id="IPR023213">
    <property type="entry name" value="CAT-like_dom_sf"/>
</dbReference>
<dbReference type="Proteomes" id="UP000186955">
    <property type="component" value="Unassembled WGS sequence"/>
</dbReference>
<dbReference type="SUPFAM" id="SSF52777">
    <property type="entry name" value="CoA-dependent acyltransferases"/>
    <property type="match status" value="2"/>
</dbReference>
<evidence type="ECO:0000313" key="1">
    <source>
        <dbReference type="EMBL" id="OKP14905.1"/>
    </source>
</evidence>
<name>A0A1Q5UQZ6_9EURO</name>
<dbReference type="Gene3D" id="3.30.559.10">
    <property type="entry name" value="Chloramphenicol acetyltransferase-like domain"/>
    <property type="match status" value="1"/>
</dbReference>
<dbReference type="Gene3D" id="3.30.559.30">
    <property type="entry name" value="Nonribosomal peptide synthetase, condensation domain"/>
    <property type="match status" value="1"/>
</dbReference>
<organism evidence="1 2">
    <name type="scientific">Penicillium subrubescens</name>
    <dbReference type="NCBI Taxonomy" id="1316194"/>
    <lineage>
        <taxon>Eukaryota</taxon>
        <taxon>Fungi</taxon>
        <taxon>Dikarya</taxon>
        <taxon>Ascomycota</taxon>
        <taxon>Pezizomycotina</taxon>
        <taxon>Eurotiomycetes</taxon>
        <taxon>Eurotiomycetidae</taxon>
        <taxon>Eurotiales</taxon>
        <taxon>Aspergillaceae</taxon>
        <taxon>Penicillium</taxon>
    </lineage>
</organism>
<proteinExistence type="predicted"/>